<protein>
    <submittedName>
        <fullName evidence="2">Uncharacterized protein</fullName>
    </submittedName>
</protein>
<evidence type="ECO:0000313" key="2">
    <source>
        <dbReference type="EMBL" id="GLX68701.1"/>
    </source>
</evidence>
<proteinExistence type="predicted"/>
<reference evidence="2 3" key="1">
    <citation type="submission" date="2023-03" db="EMBL/GenBank/DDBJ databases">
        <title>Draft genome sequence of the bacteria which degrade cell wall of Tricholomamatutake.</title>
        <authorList>
            <person name="Konishi Y."/>
            <person name="Fukuta Y."/>
            <person name="Shirasaka N."/>
        </authorList>
    </citation>
    <scope>NUCLEOTIDE SEQUENCE [LARGE SCALE GENOMIC DNA]</scope>
    <source>
        <strain evidence="3">mu1</strain>
    </source>
</reference>
<keyword evidence="1" id="KW-1133">Transmembrane helix</keyword>
<sequence>MNDLKYAFEVDFVIIYIYVLLISGLYFVVVRFVQLRKYSWQVIRKSLIRCMGIFVFISLTKYLLKYGFTPLTEANLDGWFFASPLGIATSYLFADTAISHLKKG</sequence>
<dbReference type="EMBL" id="BSSQ01000013">
    <property type="protein sequence ID" value="GLX68701.1"/>
    <property type="molecule type" value="Genomic_DNA"/>
</dbReference>
<name>A0ABQ6GCL2_9BACL</name>
<feature type="transmembrane region" description="Helical" evidence="1">
    <location>
        <begin position="12"/>
        <end position="34"/>
    </location>
</feature>
<evidence type="ECO:0000313" key="3">
    <source>
        <dbReference type="Proteomes" id="UP001157114"/>
    </source>
</evidence>
<dbReference type="Proteomes" id="UP001157114">
    <property type="component" value="Unassembled WGS sequence"/>
</dbReference>
<comment type="caution">
    <text evidence="2">The sequence shown here is derived from an EMBL/GenBank/DDBJ whole genome shotgun (WGS) entry which is preliminary data.</text>
</comment>
<feature type="transmembrane region" description="Helical" evidence="1">
    <location>
        <begin position="76"/>
        <end position="94"/>
    </location>
</feature>
<keyword evidence="3" id="KW-1185">Reference proteome</keyword>
<feature type="transmembrane region" description="Helical" evidence="1">
    <location>
        <begin position="46"/>
        <end position="64"/>
    </location>
</feature>
<gene>
    <name evidence="2" type="ORF">MU1_30460</name>
</gene>
<keyword evidence="1" id="KW-0472">Membrane</keyword>
<evidence type="ECO:0000256" key="1">
    <source>
        <dbReference type="SAM" id="Phobius"/>
    </source>
</evidence>
<keyword evidence="1" id="KW-0812">Transmembrane</keyword>
<organism evidence="2 3">
    <name type="scientific">Paenibacillus glycanilyticus</name>
    <dbReference type="NCBI Taxonomy" id="126569"/>
    <lineage>
        <taxon>Bacteria</taxon>
        <taxon>Bacillati</taxon>
        <taxon>Bacillota</taxon>
        <taxon>Bacilli</taxon>
        <taxon>Bacillales</taxon>
        <taxon>Paenibacillaceae</taxon>
        <taxon>Paenibacillus</taxon>
    </lineage>
</organism>
<accession>A0ABQ6GCL2</accession>